<dbReference type="InterPro" id="IPR036251">
    <property type="entry name" value="Arg_repress_C_sf"/>
</dbReference>
<proteinExistence type="inferred from homology"/>
<keyword evidence="8" id="KW-0055">Arginine biosynthesis</keyword>
<evidence type="ECO:0000259" key="10">
    <source>
        <dbReference type="Pfam" id="PF01316"/>
    </source>
</evidence>
<comment type="pathway">
    <text evidence="8">Amino-acid biosynthesis; L-arginine biosynthesis [regulation].</text>
</comment>
<evidence type="ECO:0000259" key="11">
    <source>
        <dbReference type="Pfam" id="PF02863"/>
    </source>
</evidence>
<accession>A0A2M7T6Q0</accession>
<dbReference type="PANTHER" id="PTHR34471:SF1">
    <property type="entry name" value="ARGININE REPRESSOR"/>
    <property type="match status" value="1"/>
</dbReference>
<comment type="subcellular location">
    <subcellularLocation>
        <location evidence="1 8">Cytoplasm</location>
    </subcellularLocation>
</comment>
<feature type="domain" description="Arginine repressor C-terminal" evidence="11">
    <location>
        <begin position="82"/>
        <end position="148"/>
    </location>
</feature>
<dbReference type="HAMAP" id="MF_00173">
    <property type="entry name" value="Arg_repressor"/>
    <property type="match status" value="1"/>
</dbReference>
<dbReference type="SUPFAM" id="SSF55252">
    <property type="entry name" value="C-terminal domain of arginine repressor"/>
    <property type="match status" value="1"/>
</dbReference>
<dbReference type="EMBL" id="PFNG01000198">
    <property type="protein sequence ID" value="PIZ36557.1"/>
    <property type="molecule type" value="Genomic_DNA"/>
</dbReference>
<evidence type="ECO:0000313" key="13">
    <source>
        <dbReference type="Proteomes" id="UP000230956"/>
    </source>
</evidence>
<comment type="caution">
    <text evidence="12">The sequence shown here is derived from an EMBL/GenBank/DDBJ whole genome shotgun (WGS) entry which is preliminary data.</text>
</comment>
<dbReference type="GO" id="GO:0005737">
    <property type="term" value="C:cytoplasm"/>
    <property type="evidence" value="ECO:0007669"/>
    <property type="project" value="UniProtKB-SubCell"/>
</dbReference>
<dbReference type="SUPFAM" id="SSF46785">
    <property type="entry name" value="Winged helix' DNA-binding domain"/>
    <property type="match status" value="1"/>
</dbReference>
<dbReference type="GO" id="GO:0003700">
    <property type="term" value="F:DNA-binding transcription factor activity"/>
    <property type="evidence" value="ECO:0007669"/>
    <property type="project" value="UniProtKB-UniRule"/>
</dbReference>
<keyword evidence="4 8" id="KW-0678">Repressor</keyword>
<keyword evidence="8" id="KW-0028">Amino-acid biosynthesis</keyword>
<dbReference type="UniPathway" id="UPA00068"/>
<dbReference type="PRINTS" id="PR01467">
    <property type="entry name" value="ARGREPRESSOR"/>
</dbReference>
<dbReference type="PANTHER" id="PTHR34471">
    <property type="entry name" value="ARGININE REPRESSOR"/>
    <property type="match status" value="1"/>
</dbReference>
<keyword evidence="6 8" id="KW-0238">DNA-binding</keyword>
<dbReference type="GO" id="GO:0006526">
    <property type="term" value="P:L-arginine biosynthetic process"/>
    <property type="evidence" value="ECO:0007669"/>
    <property type="project" value="UniProtKB-UniPathway"/>
</dbReference>
<dbReference type="GO" id="GO:0003677">
    <property type="term" value="F:DNA binding"/>
    <property type="evidence" value="ECO:0007669"/>
    <property type="project" value="UniProtKB-KW"/>
</dbReference>
<evidence type="ECO:0000256" key="4">
    <source>
        <dbReference type="ARBA" id="ARBA00022491"/>
    </source>
</evidence>
<evidence type="ECO:0000256" key="6">
    <source>
        <dbReference type="ARBA" id="ARBA00023125"/>
    </source>
</evidence>
<evidence type="ECO:0000256" key="7">
    <source>
        <dbReference type="ARBA" id="ARBA00023163"/>
    </source>
</evidence>
<evidence type="ECO:0000256" key="9">
    <source>
        <dbReference type="NCBIfam" id="TIGR01529"/>
    </source>
</evidence>
<protein>
    <recommendedName>
        <fullName evidence="8 9">Arginine repressor</fullName>
    </recommendedName>
</protein>
<gene>
    <name evidence="8 12" type="primary">argR</name>
    <name evidence="12" type="ORF">COY37_08310</name>
</gene>
<evidence type="ECO:0000256" key="1">
    <source>
        <dbReference type="ARBA" id="ARBA00004496"/>
    </source>
</evidence>
<dbReference type="InterPro" id="IPR001669">
    <property type="entry name" value="Arg_repress"/>
</dbReference>
<dbReference type="InterPro" id="IPR020900">
    <property type="entry name" value="Arg_repress_DNA-bd"/>
</dbReference>
<comment type="function">
    <text evidence="8">Regulates arginine biosynthesis genes.</text>
</comment>
<keyword evidence="7 8" id="KW-0804">Transcription</keyword>
<comment type="similarity">
    <text evidence="2 8">Belongs to the ArgR family.</text>
</comment>
<evidence type="ECO:0000256" key="2">
    <source>
        <dbReference type="ARBA" id="ARBA00008316"/>
    </source>
</evidence>
<dbReference type="AlphaFoldDB" id="A0A2M7T6Q0"/>
<dbReference type="GO" id="GO:0034618">
    <property type="term" value="F:arginine binding"/>
    <property type="evidence" value="ECO:0007669"/>
    <property type="project" value="InterPro"/>
</dbReference>
<dbReference type="Gene3D" id="3.30.1360.40">
    <property type="match status" value="1"/>
</dbReference>
<dbReference type="Pfam" id="PF01316">
    <property type="entry name" value="Arg_repressor"/>
    <property type="match status" value="1"/>
</dbReference>
<evidence type="ECO:0000256" key="8">
    <source>
        <dbReference type="HAMAP-Rule" id="MF_00173"/>
    </source>
</evidence>
<organism evidence="12 13">
    <name type="scientific">Candidatus Aquicultor secundus</name>
    <dbReference type="NCBI Taxonomy" id="1973895"/>
    <lineage>
        <taxon>Bacteria</taxon>
        <taxon>Bacillati</taxon>
        <taxon>Actinomycetota</taxon>
        <taxon>Candidatus Aquicultoria</taxon>
        <taxon>Candidatus Aquicultorales</taxon>
        <taxon>Candidatus Aquicultoraceae</taxon>
        <taxon>Candidatus Aquicultor</taxon>
    </lineage>
</organism>
<dbReference type="Proteomes" id="UP000230956">
    <property type="component" value="Unassembled WGS sequence"/>
</dbReference>
<evidence type="ECO:0000256" key="3">
    <source>
        <dbReference type="ARBA" id="ARBA00022490"/>
    </source>
</evidence>
<evidence type="ECO:0000313" key="12">
    <source>
        <dbReference type="EMBL" id="PIZ36557.1"/>
    </source>
</evidence>
<dbReference type="InterPro" id="IPR036388">
    <property type="entry name" value="WH-like_DNA-bd_sf"/>
</dbReference>
<keyword evidence="5 8" id="KW-0805">Transcription regulation</keyword>
<dbReference type="InterPro" id="IPR036390">
    <property type="entry name" value="WH_DNA-bd_sf"/>
</dbReference>
<name>A0A2M7T6Q0_9ACTN</name>
<evidence type="ECO:0000256" key="5">
    <source>
        <dbReference type="ARBA" id="ARBA00023015"/>
    </source>
</evidence>
<dbReference type="InterPro" id="IPR020899">
    <property type="entry name" value="Arg_repress_C"/>
</dbReference>
<keyword evidence="3 8" id="KW-0963">Cytoplasm</keyword>
<dbReference type="GO" id="GO:0051259">
    <property type="term" value="P:protein complex oligomerization"/>
    <property type="evidence" value="ECO:0007669"/>
    <property type="project" value="InterPro"/>
</dbReference>
<reference evidence="13" key="1">
    <citation type="submission" date="2017-09" db="EMBL/GenBank/DDBJ databases">
        <title>Depth-based differentiation of microbial function through sediment-hosted aquifers and enrichment of novel symbionts in the deep terrestrial subsurface.</title>
        <authorList>
            <person name="Probst A.J."/>
            <person name="Ladd B."/>
            <person name="Jarett J.K."/>
            <person name="Geller-Mcgrath D.E."/>
            <person name="Sieber C.M.K."/>
            <person name="Emerson J.B."/>
            <person name="Anantharaman K."/>
            <person name="Thomas B.C."/>
            <person name="Malmstrom R."/>
            <person name="Stieglmeier M."/>
            <person name="Klingl A."/>
            <person name="Woyke T."/>
            <person name="Ryan C.M."/>
            <person name="Banfield J.F."/>
        </authorList>
    </citation>
    <scope>NUCLEOTIDE SEQUENCE [LARGE SCALE GENOMIC DNA]</scope>
</reference>
<dbReference type="Pfam" id="PF02863">
    <property type="entry name" value="Arg_repressor_C"/>
    <property type="match status" value="1"/>
</dbReference>
<feature type="domain" description="Arginine repressor DNA-binding" evidence="10">
    <location>
        <begin position="4"/>
        <end position="61"/>
    </location>
</feature>
<dbReference type="NCBIfam" id="TIGR01529">
    <property type="entry name" value="argR_whole"/>
    <property type="match status" value="1"/>
</dbReference>
<dbReference type="GO" id="GO:1900079">
    <property type="term" value="P:regulation of arginine biosynthetic process"/>
    <property type="evidence" value="ECO:0007669"/>
    <property type="project" value="UniProtKB-UniRule"/>
</dbReference>
<dbReference type="Gene3D" id="1.10.10.10">
    <property type="entry name" value="Winged helix-like DNA-binding domain superfamily/Winged helix DNA-binding domain"/>
    <property type="match status" value="1"/>
</dbReference>
<sequence length="156" mass="17304">MRIKQERLSAIKQIIETMNISTQEELISELEKQGYDVTQATVSRDISDLGLQKVKIIKGKAAVSTGRQIYSLPEIERLRSLLNEFMVSIDKTDNLVVVKSHPGTAQAVAAAIDAVKWHNVLGTVGGDDTILVITRTSDVADFIVERLSKLREEKTL</sequence>
<dbReference type="RefSeq" id="WP_286678791.1">
    <property type="nucleotide sequence ID" value="NZ_MNXI01000105.1"/>
</dbReference>